<dbReference type="SUPFAM" id="SSF53474">
    <property type="entry name" value="alpha/beta-Hydrolases"/>
    <property type="match status" value="1"/>
</dbReference>
<keyword evidence="2" id="KW-0378">Hydrolase</keyword>
<keyword evidence="5" id="KW-0812">Transmembrane</keyword>
<evidence type="ECO:0000256" key="2">
    <source>
        <dbReference type="ARBA" id="ARBA00022801"/>
    </source>
</evidence>
<evidence type="ECO:0000256" key="4">
    <source>
        <dbReference type="ARBA" id="ARBA00023098"/>
    </source>
</evidence>
<dbReference type="InterPro" id="IPR029058">
    <property type="entry name" value="AB_hydrolase_fold"/>
</dbReference>
<evidence type="ECO:0000256" key="5">
    <source>
        <dbReference type="SAM" id="Phobius"/>
    </source>
</evidence>
<keyword evidence="5" id="KW-1133">Transmembrane helix</keyword>
<dbReference type="STRING" id="1330021.A0A367L7I6"/>
<dbReference type="GO" id="GO:0003847">
    <property type="term" value="F:1-alkyl-2-acetylglycerophosphocholine esterase activity"/>
    <property type="evidence" value="ECO:0007669"/>
    <property type="project" value="UniProtKB-EC"/>
</dbReference>
<keyword evidence="5" id="KW-0472">Membrane</keyword>
<dbReference type="EMBL" id="LKCN02000013">
    <property type="protein sequence ID" value="RCI10202.1"/>
    <property type="molecule type" value="Genomic_DNA"/>
</dbReference>
<dbReference type="AlphaFoldDB" id="A0A367L7I6"/>
<evidence type="ECO:0000313" key="7">
    <source>
        <dbReference type="Proteomes" id="UP000253664"/>
    </source>
</evidence>
<evidence type="ECO:0000256" key="1">
    <source>
        <dbReference type="ARBA" id="ARBA00013201"/>
    </source>
</evidence>
<comment type="caution">
    <text evidence="6">The sequence shown here is derived from an EMBL/GenBank/DDBJ whole genome shotgun (WGS) entry which is preliminary data.</text>
</comment>
<keyword evidence="3" id="KW-0442">Lipid degradation</keyword>
<organism evidence="6 7">
    <name type="scientific">Ophiocordyceps polyrhachis-furcata BCC 54312</name>
    <dbReference type="NCBI Taxonomy" id="1330021"/>
    <lineage>
        <taxon>Eukaryota</taxon>
        <taxon>Fungi</taxon>
        <taxon>Dikarya</taxon>
        <taxon>Ascomycota</taxon>
        <taxon>Pezizomycotina</taxon>
        <taxon>Sordariomycetes</taxon>
        <taxon>Hypocreomycetidae</taxon>
        <taxon>Hypocreales</taxon>
        <taxon>Ophiocordycipitaceae</taxon>
        <taxon>Ophiocordyceps</taxon>
    </lineage>
</organism>
<keyword evidence="4" id="KW-0443">Lipid metabolism</keyword>
<gene>
    <name evidence="6" type="ORF">L249_8685</name>
</gene>
<dbReference type="EC" id="3.1.1.47" evidence="1"/>
<dbReference type="Gene3D" id="3.40.50.1820">
    <property type="entry name" value="alpha/beta hydrolase"/>
    <property type="match status" value="1"/>
</dbReference>
<keyword evidence="7" id="KW-1185">Reference proteome</keyword>
<evidence type="ECO:0000313" key="6">
    <source>
        <dbReference type="EMBL" id="RCI10202.1"/>
    </source>
</evidence>
<reference evidence="6 7" key="1">
    <citation type="journal article" date="2015" name="BMC Genomics">
        <title>Insights from the genome of Ophiocordyceps polyrhachis-furcata to pathogenicity and host specificity in insect fungi.</title>
        <authorList>
            <person name="Wichadakul D."/>
            <person name="Kobmoo N."/>
            <person name="Ingsriswang S."/>
            <person name="Tangphatsornruang S."/>
            <person name="Chantasingh D."/>
            <person name="Luangsa-ard J.J."/>
            <person name="Eurwilaichitr L."/>
        </authorList>
    </citation>
    <scope>NUCLEOTIDE SEQUENCE [LARGE SCALE GENOMIC DNA]</scope>
    <source>
        <strain evidence="6 7">BCC 54312</strain>
    </source>
</reference>
<dbReference type="PANTHER" id="PTHR10272">
    <property type="entry name" value="PLATELET-ACTIVATING FACTOR ACETYLHYDROLASE"/>
    <property type="match status" value="1"/>
</dbReference>
<accession>A0A367L7I6</accession>
<dbReference type="Pfam" id="PF03403">
    <property type="entry name" value="PAF-AH_p_II"/>
    <property type="match status" value="2"/>
</dbReference>
<protein>
    <recommendedName>
        <fullName evidence="1">1-alkyl-2-acetylglycerophosphocholine esterase</fullName>
        <ecNumber evidence="1">3.1.1.47</ecNumber>
    </recommendedName>
</protein>
<dbReference type="PANTHER" id="PTHR10272:SF14">
    <property type="entry name" value="PAF ACETYLHYDROLASE FAMILY PROTEIN"/>
    <property type="match status" value="1"/>
</dbReference>
<dbReference type="Proteomes" id="UP000253664">
    <property type="component" value="Unassembled WGS sequence"/>
</dbReference>
<proteinExistence type="predicted"/>
<dbReference type="GO" id="GO:0016042">
    <property type="term" value="P:lipid catabolic process"/>
    <property type="evidence" value="ECO:0007669"/>
    <property type="project" value="UniProtKB-KW"/>
</dbReference>
<dbReference type="OrthoDB" id="2363873at2759"/>
<name>A0A367L7I6_9HYPO</name>
<feature type="transmembrane region" description="Helical" evidence="5">
    <location>
        <begin position="31"/>
        <end position="54"/>
    </location>
</feature>
<evidence type="ECO:0000256" key="3">
    <source>
        <dbReference type="ARBA" id="ARBA00022963"/>
    </source>
</evidence>
<feature type="non-terminal residue" evidence="6">
    <location>
        <position position="1"/>
    </location>
</feature>
<sequence>DRHPHRRQHDSVYKISDAPPFAPGVEPHQDIYLIMLLPLLLLFVAAVWAVLLPGPIGSYPVAMRNHHLTDHARVDPYASPPHPLRRILVSVFLPLDPVVYADDQVQQVPYMPALTAAEYNRQVERVVPDLKDIFSRFAIGYHRLPTTTQASEGYRRKRRSFPVVLFSPGLSASRLMYAVGARDLASQGYVVITIDHPYEASIVEFPDGVVVRGVNISTPAEIRRTVEVRVKDVSFLINSLQSPSVLKSLTSGFTEEVDVSKIAIYGHSLGGATAAEAMLADERLLGGMNWDGHMQSGAVVTKGLDRPFVQVGVPGRRMVEGSNWPEFYDRLRGPRMELEVANTTHLSFMDAPMLLTAFEVPSGQRPALEKALGSIHGRLLRRTLTGILTASLDFVFKREAEGWR</sequence>